<feature type="compositionally biased region" description="Acidic residues" evidence="1">
    <location>
        <begin position="341"/>
        <end position="353"/>
    </location>
</feature>
<name>A0A9W7VYE8_9PEZI</name>
<protein>
    <submittedName>
        <fullName evidence="2">Auxin-activated signaling pathway</fullName>
    </submittedName>
</protein>
<feature type="compositionally biased region" description="Basic and acidic residues" evidence="1">
    <location>
        <begin position="392"/>
        <end position="403"/>
    </location>
</feature>
<feature type="compositionally biased region" description="Polar residues" evidence="1">
    <location>
        <begin position="270"/>
        <end position="294"/>
    </location>
</feature>
<feature type="region of interest" description="Disordered" evidence="1">
    <location>
        <begin position="1"/>
        <end position="533"/>
    </location>
</feature>
<feature type="compositionally biased region" description="Low complexity" evidence="1">
    <location>
        <begin position="520"/>
        <end position="530"/>
    </location>
</feature>
<feature type="compositionally biased region" description="Polar residues" evidence="1">
    <location>
        <begin position="467"/>
        <end position="495"/>
    </location>
</feature>
<feature type="compositionally biased region" description="Low complexity" evidence="1">
    <location>
        <begin position="33"/>
        <end position="45"/>
    </location>
</feature>
<feature type="compositionally biased region" description="Low complexity" evidence="1">
    <location>
        <begin position="225"/>
        <end position="236"/>
    </location>
</feature>
<sequence>MPSPAVSPAQQQPQQQQHHGGSSRPPLMKRHSSSTGQSSQHGGASRLIIASPGSASVGDDRPLRQAHAVGGGRRGHARIQLSRNHSSGRNLNKLGQRAPHPHPHPHPGGHYGDNGRRHSRQRSHEGDTEIRLPGSLDESRPAIRRNLTAYELPRNVSRTKLKKNLSHGQLTRLNPSSKNLAGMTGASHRAPLSPGLKGKSKRPKSADMEKDSHEQEVAPPPPPQQQHQQRRSSQQQKKVGFAVGSAGDNSDAEAVPDMEGSGLQEDEWTDQSNSASPYSTRQNTANNSRRTSVISPDMPLAHPPPSATQQSQITEARPLPRPVSHTPQVPPDPEITPTQSEDADDDTEEDEESPNTMAKRAEAYAQKQRQHRRASNPPTQAPLQEQQPVSAKVRDSLPAKEHPNPVAKRLTSNQLPAPALISSVSTFDDKHNSTRGPSDTPIGASQAHLAGTDGAADDGDELVSRFMPSTSHPQNSTGSCASTAFNTPKQGSYQTPEEDSALHRARSAPFQVPSGPGPVSPVSTISGSSGAATPALGRSRIELKMMHDKALADREEAAERRPLVPHHIYDRRNETLKSYLNLAHMGGGYQTPRVPGHATPTIANLSLGPEIFQGRFKAVNTELRVVQKFRDPIAEAVARLQKCRGTKLAGGPQRSAGAGQKQAAALKPSKSAVSLPAPAARSGSSREPSKLSTSTSPPKNPIVGSMAKSDSPSKSTIAGRRQGEEQRRHPKRGVSFAGAPPSSRPQTRDEERDEDAPDPDRIARMMWESLGV</sequence>
<reference evidence="2 3" key="1">
    <citation type="journal article" date="2018" name="IMA Fungus">
        <title>IMA Genome-F 10: Nine draft genome sequences of Claviceps purpurea s.lat., including C. arundinis, C. humidiphila, and C. cf. spartinae, pseudomolecules for the pitch canker pathogen Fusarium circinatum, draft genome of Davidsoniella eucalypti, Grosmannia galeiformis, Quambalaria eucalypti, and Teratosphaeria destructans.</title>
        <authorList>
            <person name="Wingfield B.D."/>
            <person name="Liu M."/>
            <person name="Nguyen H.D."/>
            <person name="Lane F.A."/>
            <person name="Morgan S.W."/>
            <person name="De Vos L."/>
            <person name="Wilken P.M."/>
            <person name="Duong T.A."/>
            <person name="Aylward J."/>
            <person name="Coetzee M.P."/>
            <person name="Dadej K."/>
            <person name="De Beer Z.W."/>
            <person name="Findlay W."/>
            <person name="Havenga M."/>
            <person name="Kolarik M."/>
            <person name="Menzies J.G."/>
            <person name="Naidoo K."/>
            <person name="Pochopski O."/>
            <person name="Shoukouhi P."/>
            <person name="Santana Q.C."/>
            <person name="Seifert K.A."/>
            <person name="Soal N."/>
            <person name="Steenkamp E.T."/>
            <person name="Tatham C.T."/>
            <person name="van der Nest M.A."/>
            <person name="Wingfield M.J."/>
        </authorList>
    </citation>
    <scope>NUCLEOTIDE SEQUENCE [LARGE SCALE GENOMIC DNA]</scope>
    <source>
        <strain evidence="2">CMW44962</strain>
    </source>
</reference>
<evidence type="ECO:0000313" key="2">
    <source>
        <dbReference type="EMBL" id="KAH9810763.1"/>
    </source>
</evidence>
<proteinExistence type="predicted"/>
<feature type="compositionally biased region" description="Low complexity" evidence="1">
    <location>
        <begin position="1"/>
        <end position="23"/>
    </location>
</feature>
<feature type="compositionally biased region" description="Polar residues" evidence="1">
    <location>
        <begin position="81"/>
        <end position="90"/>
    </location>
</feature>
<evidence type="ECO:0000313" key="3">
    <source>
        <dbReference type="Proteomes" id="UP001138500"/>
    </source>
</evidence>
<gene>
    <name evidence="2" type="ORF">Tdes44962_MAKER05994</name>
</gene>
<dbReference type="Proteomes" id="UP001138500">
    <property type="component" value="Unassembled WGS sequence"/>
</dbReference>
<keyword evidence="3" id="KW-1185">Reference proteome</keyword>
<feature type="compositionally biased region" description="Low complexity" evidence="1">
    <location>
        <begin position="656"/>
        <end position="667"/>
    </location>
</feature>
<evidence type="ECO:0000256" key="1">
    <source>
        <dbReference type="SAM" id="MobiDB-lite"/>
    </source>
</evidence>
<comment type="caution">
    <text evidence="2">The sequence shown here is derived from an EMBL/GenBank/DDBJ whole genome shotgun (WGS) entry which is preliminary data.</text>
</comment>
<dbReference type="AlphaFoldDB" id="A0A9W7VYE8"/>
<feature type="compositionally biased region" description="Basic and acidic residues" evidence="1">
    <location>
        <begin position="204"/>
        <end position="216"/>
    </location>
</feature>
<feature type="compositionally biased region" description="Polar residues" evidence="1">
    <location>
        <begin position="376"/>
        <end position="389"/>
    </location>
</feature>
<feature type="region of interest" description="Disordered" evidence="1">
    <location>
        <begin position="647"/>
        <end position="772"/>
    </location>
</feature>
<feature type="compositionally biased region" description="Polar residues" evidence="1">
    <location>
        <begin position="166"/>
        <end position="179"/>
    </location>
</feature>
<reference evidence="2 3" key="2">
    <citation type="journal article" date="2021" name="Curr. Genet.">
        <title>Genetic response to nitrogen starvation in the aggressive Eucalyptus foliar pathogen Teratosphaeria destructans.</title>
        <authorList>
            <person name="Havenga M."/>
            <person name="Wingfield B.D."/>
            <person name="Wingfield M.J."/>
            <person name="Dreyer L.L."/>
            <person name="Roets F."/>
            <person name="Aylward J."/>
        </authorList>
    </citation>
    <scope>NUCLEOTIDE SEQUENCE [LARGE SCALE GENOMIC DNA]</scope>
    <source>
        <strain evidence="2">CMW44962</strain>
    </source>
</reference>
<dbReference type="EMBL" id="RIBY02002511">
    <property type="protein sequence ID" value="KAH9810763.1"/>
    <property type="molecule type" value="Genomic_DNA"/>
</dbReference>
<organism evidence="2 3">
    <name type="scientific">Teratosphaeria destructans</name>
    <dbReference type="NCBI Taxonomy" id="418781"/>
    <lineage>
        <taxon>Eukaryota</taxon>
        <taxon>Fungi</taxon>
        <taxon>Dikarya</taxon>
        <taxon>Ascomycota</taxon>
        <taxon>Pezizomycotina</taxon>
        <taxon>Dothideomycetes</taxon>
        <taxon>Dothideomycetidae</taxon>
        <taxon>Mycosphaerellales</taxon>
        <taxon>Teratosphaeriaceae</taxon>
        <taxon>Teratosphaeria</taxon>
    </lineage>
</organism>
<dbReference type="OrthoDB" id="5430106at2759"/>
<accession>A0A9W7VYE8</accession>